<keyword evidence="1" id="KW-0547">Nucleotide-binding</keyword>
<dbReference type="InterPro" id="IPR027417">
    <property type="entry name" value="P-loop_NTPase"/>
</dbReference>
<dbReference type="Pfam" id="PF25601">
    <property type="entry name" value="AAA_lid_14"/>
    <property type="match status" value="1"/>
</dbReference>
<dbReference type="PANTHER" id="PTHR32071:SF81">
    <property type="entry name" value="PROPIONATE CATABOLISM OPERON REGULATORY PROTEIN"/>
    <property type="match status" value="1"/>
</dbReference>
<reference evidence="8 9" key="1">
    <citation type="submission" date="2019-02" db="EMBL/GenBank/DDBJ databases">
        <title>Investigation of anaerobic lignin degradation for improved lignocellulosic biofuels.</title>
        <authorList>
            <person name="Deangelis K."/>
        </authorList>
    </citation>
    <scope>NUCLEOTIDE SEQUENCE [LARGE SCALE GENOMIC DNA]</scope>
    <source>
        <strain evidence="8 9">159R</strain>
    </source>
</reference>
<dbReference type="SUPFAM" id="SSF55785">
    <property type="entry name" value="PYP-like sensor domain (PAS domain)"/>
    <property type="match status" value="1"/>
</dbReference>
<dbReference type="GO" id="GO:0000156">
    <property type="term" value="F:phosphorelay response regulator activity"/>
    <property type="evidence" value="ECO:0007669"/>
    <property type="project" value="InterPro"/>
</dbReference>
<dbReference type="SUPFAM" id="SSF159800">
    <property type="entry name" value="PrpR receptor domain-like"/>
    <property type="match status" value="1"/>
</dbReference>
<dbReference type="AlphaFoldDB" id="A0A4R1N7J3"/>
<dbReference type="FunFam" id="3.40.50.300:FF:000006">
    <property type="entry name" value="DNA-binding transcriptional regulator NtrC"/>
    <property type="match status" value="1"/>
</dbReference>
<dbReference type="InterPro" id="IPR010524">
    <property type="entry name" value="Sig_transdc_resp-reg_PrpR_N"/>
</dbReference>
<evidence type="ECO:0000256" key="4">
    <source>
        <dbReference type="ARBA" id="ARBA00023125"/>
    </source>
</evidence>
<keyword evidence="9" id="KW-1185">Reference proteome</keyword>
<evidence type="ECO:0000256" key="5">
    <source>
        <dbReference type="ARBA" id="ARBA00023163"/>
    </source>
</evidence>
<dbReference type="InterPro" id="IPR058031">
    <property type="entry name" value="AAA_lid_NorR"/>
</dbReference>
<dbReference type="PANTHER" id="PTHR32071">
    <property type="entry name" value="TRANSCRIPTIONAL REGULATORY PROTEIN"/>
    <property type="match status" value="1"/>
</dbReference>
<dbReference type="Pfam" id="PF02954">
    <property type="entry name" value="HTH_8"/>
    <property type="match status" value="1"/>
</dbReference>
<dbReference type="InterPro" id="IPR000014">
    <property type="entry name" value="PAS"/>
</dbReference>
<gene>
    <name evidence="8" type="ORF">EZJ58_1316</name>
</gene>
<proteinExistence type="predicted"/>
<dbReference type="InterPro" id="IPR025662">
    <property type="entry name" value="Sigma_54_int_dom_ATP-bd_1"/>
</dbReference>
<accession>A0A4R1N7J3</accession>
<dbReference type="Proteomes" id="UP000294555">
    <property type="component" value="Unassembled WGS sequence"/>
</dbReference>
<keyword evidence="2" id="KW-0067">ATP-binding</keyword>
<dbReference type="PROSITE" id="PS50045">
    <property type="entry name" value="SIGMA54_INTERACT_4"/>
    <property type="match status" value="1"/>
</dbReference>
<dbReference type="Gene3D" id="3.40.50.300">
    <property type="entry name" value="P-loop containing nucleotide triphosphate hydrolases"/>
    <property type="match status" value="1"/>
</dbReference>
<name>A0A4R1N7J3_9GAMM</name>
<dbReference type="SUPFAM" id="SSF52540">
    <property type="entry name" value="P-loop containing nucleoside triphosphate hydrolases"/>
    <property type="match status" value="1"/>
</dbReference>
<dbReference type="Gene3D" id="3.40.50.2300">
    <property type="match status" value="1"/>
</dbReference>
<dbReference type="Gene3D" id="1.10.10.60">
    <property type="entry name" value="Homeodomain-like"/>
    <property type="match status" value="1"/>
</dbReference>
<dbReference type="InterPro" id="IPR025943">
    <property type="entry name" value="Sigma_54_int_dom_ATP-bd_2"/>
</dbReference>
<dbReference type="EMBL" id="SJOI01000001">
    <property type="protein sequence ID" value="TCL03255.1"/>
    <property type="molecule type" value="Genomic_DNA"/>
</dbReference>
<evidence type="ECO:0000256" key="3">
    <source>
        <dbReference type="ARBA" id="ARBA00023015"/>
    </source>
</evidence>
<evidence type="ECO:0000256" key="2">
    <source>
        <dbReference type="ARBA" id="ARBA00022840"/>
    </source>
</evidence>
<dbReference type="Pfam" id="PF06506">
    <property type="entry name" value="PrpR_N"/>
    <property type="match status" value="1"/>
</dbReference>
<dbReference type="SUPFAM" id="SSF46689">
    <property type="entry name" value="Homeodomain-like"/>
    <property type="match status" value="1"/>
</dbReference>
<dbReference type="InterPro" id="IPR013767">
    <property type="entry name" value="PAS_fold"/>
</dbReference>
<organism evidence="8 9">
    <name type="scientific">Sodalis ligni</name>
    <dbReference type="NCBI Taxonomy" id="2697027"/>
    <lineage>
        <taxon>Bacteria</taxon>
        <taxon>Pseudomonadati</taxon>
        <taxon>Pseudomonadota</taxon>
        <taxon>Gammaproteobacteria</taxon>
        <taxon>Enterobacterales</taxon>
        <taxon>Bruguierivoracaceae</taxon>
        <taxon>Sodalis</taxon>
    </lineage>
</organism>
<evidence type="ECO:0000313" key="9">
    <source>
        <dbReference type="Proteomes" id="UP000294555"/>
    </source>
</evidence>
<evidence type="ECO:0000259" key="7">
    <source>
        <dbReference type="PROSITE" id="PS50112"/>
    </source>
</evidence>
<dbReference type="GO" id="GO:0005524">
    <property type="term" value="F:ATP binding"/>
    <property type="evidence" value="ECO:0007669"/>
    <property type="project" value="UniProtKB-KW"/>
</dbReference>
<feature type="domain" description="Sigma-54 factor interaction" evidence="6">
    <location>
        <begin position="319"/>
        <end position="548"/>
    </location>
</feature>
<dbReference type="RefSeq" id="WP_132922145.1">
    <property type="nucleotide sequence ID" value="NZ_SJOI01000001.1"/>
</dbReference>
<dbReference type="PROSITE" id="PS50112">
    <property type="entry name" value="PAS"/>
    <property type="match status" value="1"/>
</dbReference>
<dbReference type="GO" id="GO:0043565">
    <property type="term" value="F:sequence-specific DNA binding"/>
    <property type="evidence" value="ECO:0007669"/>
    <property type="project" value="InterPro"/>
</dbReference>
<dbReference type="PROSITE" id="PS00676">
    <property type="entry name" value="SIGMA54_INTERACT_2"/>
    <property type="match status" value="1"/>
</dbReference>
<sequence length="618" mass="67242">MSSITLIAADRNSFSLGHKLSMQLFPEILVVRGVLGEGVAAAANQIRQGTEILISRGATSQAIRAAFPALIHVTIQRSAFDYISALNLAQSVGSPIAAIALPHLVDGLTATARILNLHLRLYPIFKEEEVEPIILRAINEGASVVVGSSSTGIAAARLKVPYVVVQSGEESIIAAMNEAQRIYETMRINRAESSLLHAAVDAADNGIVAIDRMGRIVAYNVMAERIMGVGISDALSKPYSKLWPKFDFKMAIRNDSTPLYLSPDGTSEVAGTARPVKSHEETVGVVVSFQEKGHQHNLASPGKKTTGTGHIARAQFEDIQGSSPAMQRTVALAKRYAQTDSTVFIVGETGTGKELFAQSIHNFSPRAKKSFVAVNCSALPGSLLESELFGYVSGAFTGASSKGKAGLFEQADGGTIFLDEITEIEPHIQTKLLRVLQEKQVMRLGSDAITPFDVRIIAASNEDIPHLLDAGKFRSDLYYRLSVLMLNLPPLRERQEDIPLLCRYFLKLHTPKTALAPSFTPGALRQLCEWPWRGNIREMQNVMIRVATTVSEHLVEKETIRDLLEGTLCLGTDPDFSQGREESIRQALAKAGGKKGKAAATLGMSRTTLWRKMREIEM</sequence>
<dbReference type="Pfam" id="PF00158">
    <property type="entry name" value="Sigma54_activat"/>
    <property type="match status" value="1"/>
</dbReference>
<keyword evidence="5" id="KW-0804">Transcription</keyword>
<dbReference type="OrthoDB" id="9804019at2"/>
<dbReference type="InterPro" id="IPR002197">
    <property type="entry name" value="HTH_Fis"/>
</dbReference>
<dbReference type="InterPro" id="IPR035965">
    <property type="entry name" value="PAS-like_dom_sf"/>
</dbReference>
<dbReference type="PRINTS" id="PR01590">
    <property type="entry name" value="HTHFIS"/>
</dbReference>
<keyword evidence="4" id="KW-0238">DNA-binding</keyword>
<dbReference type="Gene3D" id="3.30.450.20">
    <property type="entry name" value="PAS domain"/>
    <property type="match status" value="1"/>
</dbReference>
<dbReference type="Gene3D" id="3.40.50.10660">
    <property type="entry name" value="PrpR receptor domain-like"/>
    <property type="match status" value="1"/>
</dbReference>
<dbReference type="PROSITE" id="PS00675">
    <property type="entry name" value="SIGMA54_INTERACT_1"/>
    <property type="match status" value="1"/>
</dbReference>
<dbReference type="GO" id="GO:0006355">
    <property type="term" value="P:regulation of DNA-templated transcription"/>
    <property type="evidence" value="ECO:0007669"/>
    <property type="project" value="InterPro"/>
</dbReference>
<protein>
    <submittedName>
        <fullName evidence="8">Propionate catabolism operon transcriptional regulator</fullName>
    </submittedName>
</protein>
<dbReference type="InterPro" id="IPR009057">
    <property type="entry name" value="Homeodomain-like_sf"/>
</dbReference>
<evidence type="ECO:0000313" key="8">
    <source>
        <dbReference type="EMBL" id="TCL03255.1"/>
    </source>
</evidence>
<feature type="domain" description="PAS" evidence="7">
    <location>
        <begin position="192"/>
        <end position="237"/>
    </location>
</feature>
<keyword evidence="3" id="KW-0805">Transcription regulation</keyword>
<dbReference type="Gene3D" id="1.10.8.60">
    <property type="match status" value="1"/>
</dbReference>
<dbReference type="SMART" id="SM00382">
    <property type="entry name" value="AAA"/>
    <property type="match status" value="1"/>
</dbReference>
<evidence type="ECO:0000259" key="6">
    <source>
        <dbReference type="PROSITE" id="PS50045"/>
    </source>
</evidence>
<dbReference type="InterPro" id="IPR003593">
    <property type="entry name" value="AAA+_ATPase"/>
</dbReference>
<dbReference type="Pfam" id="PF00989">
    <property type="entry name" value="PAS"/>
    <property type="match status" value="1"/>
</dbReference>
<comment type="caution">
    <text evidence="8">The sequence shown here is derived from an EMBL/GenBank/DDBJ whole genome shotgun (WGS) entry which is preliminary data.</text>
</comment>
<evidence type="ECO:0000256" key="1">
    <source>
        <dbReference type="ARBA" id="ARBA00022741"/>
    </source>
</evidence>
<dbReference type="InterPro" id="IPR002078">
    <property type="entry name" value="Sigma_54_int"/>
</dbReference>
<dbReference type="CDD" id="cd00009">
    <property type="entry name" value="AAA"/>
    <property type="match status" value="1"/>
</dbReference>